<name>A0A6I6N6T2_9ACTN</name>
<dbReference type="EMBL" id="CP047020">
    <property type="protein sequence ID" value="QHA08633.1"/>
    <property type="molecule type" value="Genomic_DNA"/>
</dbReference>
<sequence length="79" mass="8266">MDDEGAVEQVRVPAARLRGRVGVCPRVVVLSCGPGSRVARDLAADPALTRDRTTARCLPGCVALRTQPGRAVLGDGQEV</sequence>
<gene>
    <name evidence="1" type="ORF">GQF42_40015</name>
</gene>
<evidence type="ECO:0000313" key="2">
    <source>
        <dbReference type="Proteomes" id="UP000436138"/>
    </source>
</evidence>
<accession>A0A6I6N6T2</accession>
<reference evidence="1 2" key="1">
    <citation type="submission" date="2019-12" db="EMBL/GenBank/DDBJ databases">
        <title>Streptomyces sp. strain T44 isolated from rhizosphere soil of Broussonetia papyrifera.</title>
        <authorList>
            <person name="Mo P."/>
        </authorList>
    </citation>
    <scope>NUCLEOTIDE SEQUENCE [LARGE SCALE GENOMIC DNA]</scope>
    <source>
        <strain evidence="1 2">T44</strain>
    </source>
</reference>
<dbReference type="AlphaFoldDB" id="A0A6I6N6T2"/>
<organism evidence="1 2">
    <name type="scientific">Streptomyces broussonetiae</name>
    <dbReference type="NCBI Taxonomy" id="2686304"/>
    <lineage>
        <taxon>Bacteria</taxon>
        <taxon>Bacillati</taxon>
        <taxon>Actinomycetota</taxon>
        <taxon>Actinomycetes</taxon>
        <taxon>Kitasatosporales</taxon>
        <taxon>Streptomycetaceae</taxon>
        <taxon>Streptomyces</taxon>
    </lineage>
</organism>
<keyword evidence="2" id="KW-1185">Reference proteome</keyword>
<proteinExistence type="predicted"/>
<dbReference type="RefSeq" id="WP_158928231.1">
    <property type="nucleotide sequence ID" value="NZ_CP047020.1"/>
</dbReference>
<dbReference type="Proteomes" id="UP000436138">
    <property type="component" value="Chromosome"/>
</dbReference>
<evidence type="ECO:0000313" key="1">
    <source>
        <dbReference type="EMBL" id="QHA08633.1"/>
    </source>
</evidence>
<protein>
    <submittedName>
        <fullName evidence="1">Uncharacterized protein</fullName>
    </submittedName>
</protein>
<dbReference type="KEGG" id="sbro:GQF42_40015"/>